<dbReference type="Pfam" id="PF13377">
    <property type="entry name" value="Peripla_BP_3"/>
    <property type="match status" value="1"/>
</dbReference>
<keyword evidence="3" id="KW-0804">Transcription</keyword>
<evidence type="ECO:0000256" key="1">
    <source>
        <dbReference type="ARBA" id="ARBA00023015"/>
    </source>
</evidence>
<dbReference type="InterPro" id="IPR000843">
    <property type="entry name" value="HTH_LacI"/>
</dbReference>
<dbReference type="STRING" id="420998.JDO7802_03234"/>
<evidence type="ECO:0000256" key="3">
    <source>
        <dbReference type="ARBA" id="ARBA00023163"/>
    </source>
</evidence>
<dbReference type="InterPro" id="IPR010982">
    <property type="entry name" value="Lambda_DNA-bd_dom_sf"/>
</dbReference>
<evidence type="ECO:0000259" key="4">
    <source>
        <dbReference type="PROSITE" id="PS50932"/>
    </source>
</evidence>
<dbReference type="PANTHER" id="PTHR30146">
    <property type="entry name" value="LACI-RELATED TRANSCRIPTIONAL REPRESSOR"/>
    <property type="match status" value="1"/>
</dbReference>
<accession>A0A0M6YNH7</accession>
<dbReference type="SUPFAM" id="SSF53822">
    <property type="entry name" value="Periplasmic binding protein-like I"/>
    <property type="match status" value="1"/>
</dbReference>
<dbReference type="AlphaFoldDB" id="A0A0M6YNH7"/>
<dbReference type="RefSeq" id="WP_222836413.1">
    <property type="nucleotide sequence ID" value="NZ_CXSU01000012.1"/>
</dbReference>
<reference evidence="5 6" key="1">
    <citation type="submission" date="2015-07" db="EMBL/GenBank/DDBJ databases">
        <authorList>
            <person name="Noorani M."/>
        </authorList>
    </citation>
    <scope>NUCLEOTIDE SEQUENCE [LARGE SCALE GENOMIC DNA]</scope>
    <source>
        <strain evidence="5 6">CECT 7802</strain>
    </source>
</reference>
<name>A0A0M6YNH7_9RHOB</name>
<evidence type="ECO:0000313" key="6">
    <source>
        <dbReference type="Proteomes" id="UP000049222"/>
    </source>
</evidence>
<organism evidence="5 6">
    <name type="scientific">Jannaschia donghaensis</name>
    <dbReference type="NCBI Taxonomy" id="420998"/>
    <lineage>
        <taxon>Bacteria</taxon>
        <taxon>Pseudomonadati</taxon>
        <taxon>Pseudomonadota</taxon>
        <taxon>Alphaproteobacteria</taxon>
        <taxon>Rhodobacterales</taxon>
        <taxon>Roseobacteraceae</taxon>
        <taxon>Jannaschia</taxon>
    </lineage>
</organism>
<dbReference type="GO" id="GO:0003700">
    <property type="term" value="F:DNA-binding transcription factor activity"/>
    <property type="evidence" value="ECO:0007669"/>
    <property type="project" value="TreeGrafter"/>
</dbReference>
<keyword evidence="1" id="KW-0805">Transcription regulation</keyword>
<dbReference type="SMART" id="SM00354">
    <property type="entry name" value="HTH_LACI"/>
    <property type="match status" value="1"/>
</dbReference>
<dbReference type="GO" id="GO:0000976">
    <property type="term" value="F:transcription cis-regulatory region binding"/>
    <property type="evidence" value="ECO:0007669"/>
    <property type="project" value="TreeGrafter"/>
</dbReference>
<dbReference type="PANTHER" id="PTHR30146:SF33">
    <property type="entry name" value="TRANSCRIPTIONAL REGULATOR"/>
    <property type="match status" value="1"/>
</dbReference>
<dbReference type="InterPro" id="IPR046335">
    <property type="entry name" value="LacI/GalR-like_sensor"/>
</dbReference>
<evidence type="ECO:0000256" key="2">
    <source>
        <dbReference type="ARBA" id="ARBA00023125"/>
    </source>
</evidence>
<dbReference type="Pfam" id="PF00356">
    <property type="entry name" value="LacI"/>
    <property type="match status" value="1"/>
</dbReference>
<keyword evidence="2" id="KW-0238">DNA-binding</keyword>
<feature type="domain" description="HTH lacI-type" evidence="4">
    <location>
        <begin position="5"/>
        <end position="59"/>
    </location>
</feature>
<dbReference type="SUPFAM" id="SSF47413">
    <property type="entry name" value="lambda repressor-like DNA-binding domains"/>
    <property type="match status" value="1"/>
</dbReference>
<proteinExistence type="predicted"/>
<dbReference type="Proteomes" id="UP000049222">
    <property type="component" value="Unassembled WGS sequence"/>
</dbReference>
<dbReference type="Gene3D" id="1.10.260.40">
    <property type="entry name" value="lambda repressor-like DNA-binding domains"/>
    <property type="match status" value="1"/>
</dbReference>
<sequence length="337" mass="35619">MRRTPTMKDVARAAGVSVMTVSRAFKRDTSVGEETRKRIHAAADDLGYVFDSMAANLRSQRSHFVAVTIPSLNNANFAATVEAMTARLGAAGYQVLLGHTGYDILREEELIAEFLSRRPEAVIVTGGRHTPRARSLLSNAGVPVVETWDLPDDPIGHVVGFSNAACMDLLVDHLAGQGYVRIAFIGGDAGGDTRGADRRRGFVAAMQARGLDATRLIRAGQPPISMHEGAAAMAYLLDKAPDTEAVICVSDLSAFGALTECQRRGVSVPDDIAIAGFGAYDIAGICVPTLTTVDPCPAQIGDRAADLVLTLIETPGGPAVARIEPVLKIGQSTTRDP</sequence>
<dbReference type="EMBL" id="CXSU01000012">
    <property type="protein sequence ID" value="CTQ51195.1"/>
    <property type="molecule type" value="Genomic_DNA"/>
</dbReference>
<protein>
    <submittedName>
        <fullName evidence="5">Gluconate utilization system GNT-I transcriptional repressor</fullName>
    </submittedName>
</protein>
<evidence type="ECO:0000313" key="5">
    <source>
        <dbReference type="EMBL" id="CTQ51195.1"/>
    </source>
</evidence>
<dbReference type="Gene3D" id="3.40.50.2300">
    <property type="match status" value="2"/>
</dbReference>
<dbReference type="PROSITE" id="PS50932">
    <property type="entry name" value="HTH_LACI_2"/>
    <property type="match status" value="1"/>
</dbReference>
<gene>
    <name evidence="5" type="primary">gntR_2</name>
    <name evidence="5" type="ORF">JDO7802_03234</name>
</gene>
<dbReference type="CDD" id="cd01392">
    <property type="entry name" value="HTH_LacI"/>
    <property type="match status" value="1"/>
</dbReference>
<keyword evidence="6" id="KW-1185">Reference proteome</keyword>
<dbReference type="InterPro" id="IPR028082">
    <property type="entry name" value="Peripla_BP_I"/>
</dbReference>
<dbReference type="CDD" id="cd01575">
    <property type="entry name" value="PBP1_GntR"/>
    <property type="match status" value="1"/>
</dbReference>